<keyword evidence="4" id="KW-1185">Reference proteome</keyword>
<evidence type="ECO:0000313" key="4">
    <source>
        <dbReference type="Proteomes" id="UP000183487"/>
    </source>
</evidence>
<dbReference type="Proteomes" id="UP000183487">
    <property type="component" value="Unassembled WGS sequence"/>
</dbReference>
<evidence type="ECO:0000313" key="3">
    <source>
        <dbReference type="EMBL" id="SDR33271.1"/>
    </source>
</evidence>
<proteinExistence type="predicted"/>
<feature type="compositionally biased region" description="Low complexity" evidence="1">
    <location>
        <begin position="34"/>
        <end position="47"/>
    </location>
</feature>
<feature type="domain" description="Glycine-zipper-containing OmpA-like membrane" evidence="2">
    <location>
        <begin position="82"/>
        <end position="119"/>
    </location>
</feature>
<dbReference type="AlphaFoldDB" id="A0A1H1I6C5"/>
<dbReference type="EMBL" id="FNKP01000002">
    <property type="protein sequence ID" value="SDR33271.1"/>
    <property type="molecule type" value="Genomic_DNA"/>
</dbReference>
<dbReference type="InterPro" id="IPR025693">
    <property type="entry name" value="Gly-zipper_OmpA-like_dom"/>
</dbReference>
<feature type="region of interest" description="Disordered" evidence="1">
    <location>
        <begin position="58"/>
        <end position="82"/>
    </location>
</feature>
<evidence type="ECO:0000259" key="2">
    <source>
        <dbReference type="Pfam" id="PF13436"/>
    </source>
</evidence>
<dbReference type="Pfam" id="PF13436">
    <property type="entry name" value="Gly-zipper_OmpA"/>
    <property type="match status" value="1"/>
</dbReference>
<evidence type="ECO:0000256" key="1">
    <source>
        <dbReference type="SAM" id="MobiDB-lite"/>
    </source>
</evidence>
<gene>
    <name evidence="3" type="ORF">SAMN05443245_4732</name>
</gene>
<protein>
    <submittedName>
        <fullName evidence="3">YMGG-like Gly-zipper</fullName>
    </submittedName>
</protein>
<sequence length="158" mass="15629">MNITLTKYLFVAAVAGSMSVDGLAQGKPIAYPAKGQSQQKQQQDDGACYSWSKSQTGVDPAAVANAPPPPSGPAVGGGERLQGAARGAAGGAVIGAIAGDAGKGAAIGATTGTVVGGSRARQNRRAAAASNQAQSQGAMDTFNRAYAACMEGRGYTIK</sequence>
<organism evidence="3 4">
    <name type="scientific">Paraburkholderia fungorum</name>
    <dbReference type="NCBI Taxonomy" id="134537"/>
    <lineage>
        <taxon>Bacteria</taxon>
        <taxon>Pseudomonadati</taxon>
        <taxon>Pseudomonadota</taxon>
        <taxon>Betaproteobacteria</taxon>
        <taxon>Burkholderiales</taxon>
        <taxon>Burkholderiaceae</taxon>
        <taxon>Paraburkholderia</taxon>
    </lineage>
</organism>
<reference evidence="4" key="1">
    <citation type="submission" date="2016-10" db="EMBL/GenBank/DDBJ databases">
        <authorList>
            <person name="Varghese N."/>
        </authorList>
    </citation>
    <scope>NUCLEOTIDE SEQUENCE [LARGE SCALE GENOMIC DNA]</scope>
    <source>
        <strain evidence="4">GAS106B</strain>
    </source>
</reference>
<accession>A0A1H1I6C5</accession>
<name>A0A1H1I6C5_9BURK</name>
<feature type="region of interest" description="Disordered" evidence="1">
    <location>
        <begin position="34"/>
        <end position="53"/>
    </location>
</feature>